<evidence type="ECO:0000313" key="1">
    <source>
        <dbReference type="EMBL" id="KAJ9088900.1"/>
    </source>
</evidence>
<proteinExistence type="predicted"/>
<gene>
    <name evidence="1" type="ORF">DSO57_1018444</name>
</gene>
<evidence type="ECO:0000313" key="2">
    <source>
        <dbReference type="Proteomes" id="UP001165960"/>
    </source>
</evidence>
<reference evidence="1" key="1">
    <citation type="submission" date="2022-04" db="EMBL/GenBank/DDBJ databases">
        <title>Genome of the entomopathogenic fungus Entomophthora muscae.</title>
        <authorList>
            <person name="Elya C."/>
            <person name="Lovett B.R."/>
            <person name="Lee E."/>
            <person name="Macias A.M."/>
            <person name="Hajek A.E."/>
            <person name="De Bivort B.L."/>
            <person name="Kasson M.T."/>
            <person name="De Fine Licht H.H."/>
            <person name="Stajich J.E."/>
        </authorList>
    </citation>
    <scope>NUCLEOTIDE SEQUENCE</scope>
    <source>
        <strain evidence="1">Berkeley</strain>
    </source>
</reference>
<dbReference type="EMBL" id="QTSX02000080">
    <property type="protein sequence ID" value="KAJ9088900.1"/>
    <property type="molecule type" value="Genomic_DNA"/>
</dbReference>
<protein>
    <submittedName>
        <fullName evidence="1">Uncharacterized protein</fullName>
    </submittedName>
</protein>
<name>A0ACC2UP44_9FUNG</name>
<dbReference type="Proteomes" id="UP001165960">
    <property type="component" value="Unassembled WGS sequence"/>
</dbReference>
<keyword evidence="2" id="KW-1185">Reference proteome</keyword>
<sequence>MRRNPWLPMYMYLPSLSSPLPPEDPGAPSCVSSSKTALTLGLAGPKVPQTSSPSLGSTEPDASPLLFYPDSQEIGKPASYSSYYQCSPQRQKSKEGPLTTPEAWEAVALPYTKQLTLPTTKAVHESDSA</sequence>
<comment type="caution">
    <text evidence="1">The sequence shown here is derived from an EMBL/GenBank/DDBJ whole genome shotgun (WGS) entry which is preliminary data.</text>
</comment>
<organism evidence="1 2">
    <name type="scientific">Entomophthora muscae</name>
    <dbReference type="NCBI Taxonomy" id="34485"/>
    <lineage>
        <taxon>Eukaryota</taxon>
        <taxon>Fungi</taxon>
        <taxon>Fungi incertae sedis</taxon>
        <taxon>Zoopagomycota</taxon>
        <taxon>Entomophthoromycotina</taxon>
        <taxon>Entomophthoromycetes</taxon>
        <taxon>Entomophthorales</taxon>
        <taxon>Entomophthoraceae</taxon>
        <taxon>Entomophthora</taxon>
    </lineage>
</organism>
<accession>A0ACC2UP44</accession>